<sequence length="437" mass="49890">MYPIINNILRIKLQPIGAGIYLCNEKRQLQGILQINSTALEILKLCNGKNSLDEIKKKLLDKYNEEFEKISNLVDDFINMSIKIGTISSSETILIEEKNLLIQGSNEYWSPSVVSLELTHKCPLRCKHCYINAGEGKNMQDDLIIPLEKEIKELNVDIVQLTGGEPLLHTRITNIIEYLVNNNIQVQIMTSGMINDYNINQYIKMINKTHGFVQVSIDGLRETHNKFRGNKDSFDNAIKFISTIINLGVVVNVSTCFSDQSKGEIEQLCSYLKEIGVTTYRIGTISEIGRAKNNNVFSSTNKVHEMRELKQYLANKFDDKNFTVSFIDDKDEDNIKLGCTNCGYGHNFIKIDPIGDFYPCVLSEKPVGNYFDKNIKEFMLSKKNVYHNILQPSKDICKDCELEPLCHNCINSALINSKYKKDCNWLNSQKDKINILL</sequence>
<dbReference type="GO" id="GO:0051536">
    <property type="term" value="F:iron-sulfur cluster binding"/>
    <property type="evidence" value="ECO:0007669"/>
    <property type="project" value="UniProtKB-KW"/>
</dbReference>
<evidence type="ECO:0000313" key="7">
    <source>
        <dbReference type="Proteomes" id="UP000191154"/>
    </source>
</evidence>
<comment type="caution">
    <text evidence="6">The sequence shown here is derived from an EMBL/GenBank/DDBJ whole genome shotgun (WGS) entry which is preliminary data.</text>
</comment>
<dbReference type="Pfam" id="PF04055">
    <property type="entry name" value="Radical_SAM"/>
    <property type="match status" value="1"/>
</dbReference>
<dbReference type="PANTHER" id="PTHR11228">
    <property type="entry name" value="RADICAL SAM DOMAIN PROTEIN"/>
    <property type="match status" value="1"/>
</dbReference>
<keyword evidence="3" id="KW-0408">Iron</keyword>
<feature type="domain" description="Radical SAM core" evidence="5">
    <location>
        <begin position="108"/>
        <end position="319"/>
    </location>
</feature>
<dbReference type="SFLD" id="SFLDG01386">
    <property type="entry name" value="main_SPASM_domain-containing"/>
    <property type="match status" value="1"/>
</dbReference>
<name>A0A1S8N617_CLOSA</name>
<dbReference type="InterPro" id="IPR013785">
    <property type="entry name" value="Aldolase_TIM"/>
</dbReference>
<dbReference type="Proteomes" id="UP000191154">
    <property type="component" value="Unassembled WGS sequence"/>
</dbReference>
<dbReference type="InterPro" id="IPR023885">
    <property type="entry name" value="4Fe4S-binding_SPASM_dom"/>
</dbReference>
<gene>
    <name evidence="6" type="primary">albA_2</name>
    <name evidence="6" type="ORF">CLOSAC_23880</name>
</gene>
<dbReference type="PROSITE" id="PS51918">
    <property type="entry name" value="RADICAL_SAM"/>
    <property type="match status" value="1"/>
</dbReference>
<dbReference type="InterPro" id="IPR058240">
    <property type="entry name" value="rSAM_sf"/>
</dbReference>
<evidence type="ECO:0000256" key="1">
    <source>
        <dbReference type="ARBA" id="ARBA00022691"/>
    </source>
</evidence>
<reference evidence="6 7" key="1">
    <citation type="submission" date="2016-05" db="EMBL/GenBank/DDBJ databases">
        <title>Microbial solvent formation.</title>
        <authorList>
            <person name="Poehlein A."/>
            <person name="Montoya Solano J.D."/>
            <person name="Flitsch S."/>
            <person name="Krabben P."/>
            <person name="Duerre P."/>
            <person name="Daniel R."/>
        </authorList>
    </citation>
    <scope>NUCLEOTIDE SEQUENCE [LARGE SCALE GENOMIC DNA]</scope>
    <source>
        <strain evidence="6 7">L1-8</strain>
    </source>
</reference>
<dbReference type="GO" id="GO:0046872">
    <property type="term" value="F:metal ion binding"/>
    <property type="evidence" value="ECO:0007669"/>
    <property type="project" value="UniProtKB-KW"/>
</dbReference>
<proteinExistence type="predicted"/>
<evidence type="ECO:0000313" key="6">
    <source>
        <dbReference type="EMBL" id="OOM11959.1"/>
    </source>
</evidence>
<keyword evidence="2" id="KW-0479">Metal-binding</keyword>
<dbReference type="PANTHER" id="PTHR11228:SF22">
    <property type="entry name" value="PEPTIDE BIOSYNTHESIS PROTEIN YYDG-RELATED"/>
    <property type="match status" value="1"/>
</dbReference>
<keyword evidence="4" id="KW-0411">Iron-sulfur</keyword>
<keyword evidence="1" id="KW-0949">S-adenosyl-L-methionine</keyword>
<dbReference type="AlphaFoldDB" id="A0A1S8N617"/>
<evidence type="ECO:0000256" key="3">
    <source>
        <dbReference type="ARBA" id="ARBA00023004"/>
    </source>
</evidence>
<organism evidence="6 7">
    <name type="scientific">Clostridium saccharobutylicum</name>
    <dbReference type="NCBI Taxonomy" id="169679"/>
    <lineage>
        <taxon>Bacteria</taxon>
        <taxon>Bacillati</taxon>
        <taxon>Bacillota</taxon>
        <taxon>Clostridia</taxon>
        <taxon>Eubacteriales</taxon>
        <taxon>Clostridiaceae</taxon>
        <taxon>Clostridium</taxon>
    </lineage>
</organism>
<dbReference type="SFLD" id="SFLDS00029">
    <property type="entry name" value="Radical_SAM"/>
    <property type="match status" value="1"/>
</dbReference>
<dbReference type="SUPFAM" id="SSF102114">
    <property type="entry name" value="Radical SAM enzymes"/>
    <property type="match status" value="1"/>
</dbReference>
<dbReference type="Pfam" id="PF05402">
    <property type="entry name" value="PqqD"/>
    <property type="match status" value="1"/>
</dbReference>
<accession>A0A1S8N617</accession>
<dbReference type="InterPro" id="IPR050377">
    <property type="entry name" value="Radical_SAM_PqqE_MftC-like"/>
</dbReference>
<evidence type="ECO:0000259" key="5">
    <source>
        <dbReference type="PROSITE" id="PS51918"/>
    </source>
</evidence>
<dbReference type="GO" id="GO:0003824">
    <property type="term" value="F:catalytic activity"/>
    <property type="evidence" value="ECO:0007669"/>
    <property type="project" value="InterPro"/>
</dbReference>
<dbReference type="EMBL" id="LZYZ01000004">
    <property type="protein sequence ID" value="OOM11959.1"/>
    <property type="molecule type" value="Genomic_DNA"/>
</dbReference>
<dbReference type="NCBIfam" id="TIGR04085">
    <property type="entry name" value="rSAM_more_4Fe4S"/>
    <property type="match status" value="1"/>
</dbReference>
<dbReference type="CDD" id="cd01335">
    <property type="entry name" value="Radical_SAM"/>
    <property type="match status" value="1"/>
</dbReference>
<dbReference type="Gene3D" id="1.10.10.1150">
    <property type="entry name" value="Coenzyme PQQ synthesis protein D (PqqD)"/>
    <property type="match status" value="1"/>
</dbReference>
<evidence type="ECO:0000256" key="4">
    <source>
        <dbReference type="ARBA" id="ARBA00023014"/>
    </source>
</evidence>
<dbReference type="Gene3D" id="3.20.20.70">
    <property type="entry name" value="Aldolase class I"/>
    <property type="match status" value="1"/>
</dbReference>
<dbReference type="SFLD" id="SFLDG01067">
    <property type="entry name" value="SPASM/twitch_domain_containing"/>
    <property type="match status" value="1"/>
</dbReference>
<protein>
    <submittedName>
        <fullName evidence="6">Antilisterial bacteriocin subtilosin biosynthesis protein AlbA</fullName>
    </submittedName>
</protein>
<dbReference type="InterPro" id="IPR041881">
    <property type="entry name" value="PqqD_sf"/>
</dbReference>
<dbReference type="InterPro" id="IPR008792">
    <property type="entry name" value="PQQD"/>
</dbReference>
<evidence type="ECO:0000256" key="2">
    <source>
        <dbReference type="ARBA" id="ARBA00022723"/>
    </source>
</evidence>
<dbReference type="InterPro" id="IPR007197">
    <property type="entry name" value="rSAM"/>
</dbReference>